<evidence type="ECO:0000256" key="4">
    <source>
        <dbReference type="ARBA" id="ARBA00022475"/>
    </source>
</evidence>
<dbReference type="Proteomes" id="UP000007014">
    <property type="component" value="Chromosome 18"/>
</dbReference>
<feature type="transmembrane region" description="Helical" evidence="12">
    <location>
        <begin position="295"/>
        <end position="316"/>
    </location>
</feature>
<gene>
    <name evidence="14" type="ORF">CYME_CMR382C</name>
</gene>
<dbReference type="PANTHER" id="PTHR10110:SF195">
    <property type="entry name" value="NA(+)_H(+) ANTIPORTER NHAS2"/>
    <property type="match status" value="1"/>
</dbReference>
<feature type="transmembrane region" description="Helical" evidence="12">
    <location>
        <begin position="328"/>
        <end position="355"/>
    </location>
</feature>
<feature type="transmembrane region" description="Helical" evidence="12">
    <location>
        <begin position="215"/>
        <end position="236"/>
    </location>
</feature>
<dbReference type="Gramene" id="CMR382CT">
    <property type="protein sequence ID" value="CMR382CT"/>
    <property type="gene ID" value="CMR382C"/>
</dbReference>
<evidence type="ECO:0000256" key="7">
    <source>
        <dbReference type="ARBA" id="ARBA00023053"/>
    </source>
</evidence>
<protein>
    <submittedName>
        <fullName evidence="14">Similar to sodium/hydrogen antiporter</fullName>
    </submittedName>
</protein>
<dbReference type="RefSeq" id="XP_005538608.1">
    <property type="nucleotide sequence ID" value="XM_005538551.1"/>
</dbReference>
<dbReference type="EMBL" id="AP006500">
    <property type="protein sequence ID" value="BAM82572.1"/>
    <property type="molecule type" value="Genomic_DNA"/>
</dbReference>
<keyword evidence="5 12" id="KW-0812">Transmembrane</keyword>
<dbReference type="OrthoDB" id="196264at2759"/>
<feature type="region of interest" description="Disordered" evidence="11">
    <location>
        <begin position="520"/>
        <end position="540"/>
    </location>
</feature>
<keyword evidence="15" id="KW-1185">Reference proteome</keyword>
<feature type="transmembrane region" description="Helical" evidence="12">
    <location>
        <begin position="102"/>
        <end position="130"/>
    </location>
</feature>
<dbReference type="InterPro" id="IPR018422">
    <property type="entry name" value="Cation/H_exchanger_CPA1"/>
</dbReference>
<feature type="transmembrane region" description="Helical" evidence="12">
    <location>
        <begin position="34"/>
        <end position="53"/>
    </location>
</feature>
<dbReference type="KEGG" id="cme:CYME_CMR382C"/>
<dbReference type="AlphaFoldDB" id="M1VH31"/>
<feature type="domain" description="Cation/H+ exchanger transmembrane" evidence="13">
    <location>
        <begin position="18"/>
        <end position="454"/>
    </location>
</feature>
<keyword evidence="4" id="KW-1003">Cell membrane</keyword>
<reference evidence="14 15" key="2">
    <citation type="journal article" date="2007" name="BMC Biol.">
        <title>A 100%-complete sequence reveals unusually simple genomic features in the hot-spring red alga Cyanidioschyzon merolae.</title>
        <authorList>
            <person name="Nozaki H."/>
            <person name="Takano H."/>
            <person name="Misumi O."/>
            <person name="Terasawa K."/>
            <person name="Matsuzaki M."/>
            <person name="Maruyama S."/>
            <person name="Nishida K."/>
            <person name="Yagisawa F."/>
            <person name="Yoshida Y."/>
            <person name="Fujiwara T."/>
            <person name="Takio S."/>
            <person name="Tamura K."/>
            <person name="Chung S.J."/>
            <person name="Nakamura S."/>
            <person name="Kuroiwa H."/>
            <person name="Tanaka K."/>
            <person name="Sato N."/>
            <person name="Kuroiwa T."/>
        </authorList>
    </citation>
    <scope>NUCLEOTIDE SEQUENCE [LARGE SCALE GENOMIC DNA]</scope>
    <source>
        <strain evidence="14 15">10D</strain>
    </source>
</reference>
<name>M1VH31_CYAM1</name>
<evidence type="ECO:0000313" key="14">
    <source>
        <dbReference type="EMBL" id="BAM82572.1"/>
    </source>
</evidence>
<reference evidence="14 15" key="1">
    <citation type="journal article" date="2004" name="Nature">
        <title>Genome sequence of the ultrasmall unicellular red alga Cyanidioschyzon merolae 10D.</title>
        <authorList>
            <person name="Matsuzaki M."/>
            <person name="Misumi O."/>
            <person name="Shin-i T."/>
            <person name="Maruyama S."/>
            <person name="Takahara M."/>
            <person name="Miyagishima S."/>
            <person name="Mori T."/>
            <person name="Nishida K."/>
            <person name="Yagisawa F."/>
            <person name="Nishida K."/>
            <person name="Yoshida Y."/>
            <person name="Nishimura Y."/>
            <person name="Nakao S."/>
            <person name="Kobayashi T."/>
            <person name="Momoyama Y."/>
            <person name="Higashiyama T."/>
            <person name="Minoda A."/>
            <person name="Sano M."/>
            <person name="Nomoto H."/>
            <person name="Oishi K."/>
            <person name="Hayashi H."/>
            <person name="Ohta F."/>
            <person name="Nishizaka S."/>
            <person name="Haga S."/>
            <person name="Miura S."/>
            <person name="Morishita T."/>
            <person name="Kabeya Y."/>
            <person name="Terasawa K."/>
            <person name="Suzuki Y."/>
            <person name="Ishii Y."/>
            <person name="Asakawa S."/>
            <person name="Takano H."/>
            <person name="Ohta N."/>
            <person name="Kuroiwa H."/>
            <person name="Tanaka K."/>
            <person name="Shimizu N."/>
            <person name="Sugano S."/>
            <person name="Sato N."/>
            <person name="Nozaki H."/>
            <person name="Ogasawara N."/>
            <person name="Kohara Y."/>
            <person name="Kuroiwa T."/>
        </authorList>
    </citation>
    <scope>NUCLEOTIDE SEQUENCE [LARGE SCALE GENOMIC DNA]</scope>
    <source>
        <strain evidence="14 15">10D</strain>
    </source>
</reference>
<dbReference type="PANTHER" id="PTHR10110">
    <property type="entry name" value="SODIUM/HYDROGEN EXCHANGER"/>
    <property type="match status" value="1"/>
</dbReference>
<accession>M1VH31</accession>
<feature type="transmembrane region" description="Helical" evidence="12">
    <location>
        <begin position="429"/>
        <end position="449"/>
    </location>
</feature>
<comment type="subcellular location">
    <subcellularLocation>
        <location evidence="1">Cell membrane</location>
        <topology evidence="1">Multi-pass membrane protein</topology>
    </subcellularLocation>
</comment>
<evidence type="ECO:0000256" key="8">
    <source>
        <dbReference type="ARBA" id="ARBA00023065"/>
    </source>
</evidence>
<feature type="transmembrane region" description="Helical" evidence="12">
    <location>
        <begin position="248"/>
        <end position="274"/>
    </location>
</feature>
<feature type="transmembrane region" description="Helical" evidence="12">
    <location>
        <begin position="73"/>
        <end position="90"/>
    </location>
</feature>
<dbReference type="Pfam" id="PF00999">
    <property type="entry name" value="Na_H_Exchanger"/>
    <property type="match status" value="1"/>
</dbReference>
<evidence type="ECO:0000313" key="15">
    <source>
        <dbReference type="Proteomes" id="UP000007014"/>
    </source>
</evidence>
<dbReference type="GeneID" id="16997029"/>
<dbReference type="GO" id="GO:0015385">
    <property type="term" value="F:sodium:proton antiporter activity"/>
    <property type="evidence" value="ECO:0007669"/>
    <property type="project" value="InterPro"/>
</dbReference>
<keyword evidence="2" id="KW-0813">Transport</keyword>
<evidence type="ECO:0000256" key="6">
    <source>
        <dbReference type="ARBA" id="ARBA00022989"/>
    </source>
</evidence>
<dbReference type="GO" id="GO:0015386">
    <property type="term" value="F:potassium:proton antiporter activity"/>
    <property type="evidence" value="ECO:0007669"/>
    <property type="project" value="TreeGrafter"/>
</dbReference>
<dbReference type="GO" id="GO:0098719">
    <property type="term" value="P:sodium ion import across plasma membrane"/>
    <property type="evidence" value="ECO:0007669"/>
    <property type="project" value="TreeGrafter"/>
</dbReference>
<sequence length="575" mass="63227">MIATAVVILDLLLTTTWILRLVNERVFQIPQVVLNSLVALVLSFVLKQLALVVPPLQQEVDRFTEVIYEFPELLLDYFLGFLLFATALHVDVREFRRIRVTVFALSVLSTLLSALLVGVLTYGGLASLYALSFREALLFGAIISPTDPVAVMSILKKYRRQVPDATRFAILGESLFNDAVSVILYVVLIRSGKSTEPCTYCSAVFRVLRVFLVEALGGVAIGFAFGLLACHVIGMVEDALLEVTTSVVLVLNLEVFCSYVHASVPLAAVFAGIVMSSRGRGTAFTRRGEKRLLHIWKFIDETLNGMLFLLIGLSAVVWSPTSSWKSTLLVACITILITMIARAASVVLSLAAVMLSSRCWRYWSRGRRWRLFGDAVHEPRHRRAVYRIDSVAIIIWSGLRGGVSIALALAAPGALEASGQAVTRSFNHLLFMLTYIGVVWSILVQGLFFGRILRFAYGASDSDRERSIDGYGALEETQETASLSRPETQSAQCNADLSEFPLAATLDSATYLSGLIKSAEDAPDTVPGHDTGPEDETTTETNPIMTRWMHQQQQQTEDAVVAIDDRALLLGAREL</sequence>
<evidence type="ECO:0000256" key="10">
    <source>
        <dbReference type="ARBA" id="ARBA00023201"/>
    </source>
</evidence>
<dbReference type="InterPro" id="IPR006153">
    <property type="entry name" value="Cation/H_exchanger_TM"/>
</dbReference>
<evidence type="ECO:0000256" key="9">
    <source>
        <dbReference type="ARBA" id="ARBA00023136"/>
    </source>
</evidence>
<dbReference type="HOGENOM" id="CLU_005912_8_1_1"/>
<evidence type="ECO:0000256" key="1">
    <source>
        <dbReference type="ARBA" id="ARBA00004651"/>
    </source>
</evidence>
<evidence type="ECO:0000256" key="2">
    <source>
        <dbReference type="ARBA" id="ARBA00022448"/>
    </source>
</evidence>
<keyword evidence="9 12" id="KW-0472">Membrane</keyword>
<organism evidence="14 15">
    <name type="scientific">Cyanidioschyzon merolae (strain NIES-3377 / 10D)</name>
    <name type="common">Unicellular red alga</name>
    <dbReference type="NCBI Taxonomy" id="280699"/>
    <lineage>
        <taxon>Eukaryota</taxon>
        <taxon>Rhodophyta</taxon>
        <taxon>Bangiophyceae</taxon>
        <taxon>Cyanidiales</taxon>
        <taxon>Cyanidiaceae</taxon>
        <taxon>Cyanidioschyzon</taxon>
    </lineage>
</organism>
<keyword evidence="8" id="KW-0406">Ion transport</keyword>
<feature type="transmembrane region" description="Helical" evidence="12">
    <location>
        <begin position="390"/>
        <end position="409"/>
    </location>
</feature>
<evidence type="ECO:0000256" key="12">
    <source>
        <dbReference type="SAM" id="Phobius"/>
    </source>
</evidence>
<dbReference type="Gene3D" id="6.10.140.1330">
    <property type="match status" value="1"/>
</dbReference>
<evidence type="ECO:0000259" key="13">
    <source>
        <dbReference type="Pfam" id="PF00999"/>
    </source>
</evidence>
<proteinExistence type="predicted"/>
<evidence type="ECO:0000256" key="11">
    <source>
        <dbReference type="SAM" id="MobiDB-lite"/>
    </source>
</evidence>
<dbReference type="GO" id="GO:0005886">
    <property type="term" value="C:plasma membrane"/>
    <property type="evidence" value="ECO:0007669"/>
    <property type="project" value="UniProtKB-SubCell"/>
</dbReference>
<dbReference type="OMA" id="VGWHQHE"/>
<keyword evidence="3" id="KW-0050">Antiport</keyword>
<evidence type="ECO:0000256" key="5">
    <source>
        <dbReference type="ARBA" id="ARBA00022692"/>
    </source>
</evidence>
<keyword evidence="7" id="KW-0915">Sodium</keyword>
<keyword evidence="10" id="KW-0739">Sodium transport</keyword>
<feature type="transmembrane region" description="Helical" evidence="12">
    <location>
        <begin position="6"/>
        <end position="22"/>
    </location>
</feature>
<evidence type="ECO:0000256" key="3">
    <source>
        <dbReference type="ARBA" id="ARBA00022449"/>
    </source>
</evidence>
<keyword evidence="6 12" id="KW-1133">Transmembrane helix</keyword>
<dbReference type="GO" id="GO:0051453">
    <property type="term" value="P:regulation of intracellular pH"/>
    <property type="evidence" value="ECO:0007669"/>
    <property type="project" value="TreeGrafter"/>
</dbReference>
<dbReference type="eggNOG" id="KOG1965">
    <property type="taxonomic scope" value="Eukaryota"/>
</dbReference>